<name>A0A381TLP7_9ZZZZ</name>
<dbReference type="AlphaFoldDB" id="A0A381TLP7"/>
<gene>
    <name evidence="1" type="ORF">METZ01_LOCUS67787</name>
</gene>
<accession>A0A381TLP7</accession>
<evidence type="ECO:0000313" key="1">
    <source>
        <dbReference type="EMBL" id="SVA14933.1"/>
    </source>
</evidence>
<protein>
    <submittedName>
        <fullName evidence="1">Uncharacterized protein</fullName>
    </submittedName>
</protein>
<proteinExistence type="predicted"/>
<organism evidence="1">
    <name type="scientific">marine metagenome</name>
    <dbReference type="NCBI Taxonomy" id="408172"/>
    <lineage>
        <taxon>unclassified sequences</taxon>
        <taxon>metagenomes</taxon>
        <taxon>ecological metagenomes</taxon>
    </lineage>
</organism>
<sequence length="67" mass="7734">MFPVVPPFFWPASITPLATRRLYIGVNRRALLVFQAGRSRASSGPYCHRIYTKHRLSQAGYPYYSRS</sequence>
<dbReference type="EMBL" id="UINC01004521">
    <property type="protein sequence ID" value="SVA14933.1"/>
    <property type="molecule type" value="Genomic_DNA"/>
</dbReference>
<reference evidence="1" key="1">
    <citation type="submission" date="2018-05" db="EMBL/GenBank/DDBJ databases">
        <authorList>
            <person name="Lanie J.A."/>
            <person name="Ng W.-L."/>
            <person name="Kazmierczak K.M."/>
            <person name="Andrzejewski T.M."/>
            <person name="Davidsen T.M."/>
            <person name="Wayne K.J."/>
            <person name="Tettelin H."/>
            <person name="Glass J.I."/>
            <person name="Rusch D."/>
            <person name="Podicherti R."/>
            <person name="Tsui H.-C.T."/>
            <person name="Winkler M.E."/>
        </authorList>
    </citation>
    <scope>NUCLEOTIDE SEQUENCE</scope>
</reference>